<evidence type="ECO:0000313" key="2">
    <source>
        <dbReference type="RefSeq" id="XP_010917092.1"/>
    </source>
</evidence>
<evidence type="ECO:0000313" key="1">
    <source>
        <dbReference type="Proteomes" id="UP000504607"/>
    </source>
</evidence>
<dbReference type="KEGG" id="egu:105041764"/>
<dbReference type="InParanoid" id="A0A6I9QYC0"/>
<keyword evidence="2" id="KW-0808">Transferase</keyword>
<dbReference type="InterPro" id="IPR044699">
    <property type="entry name" value="MAKR6"/>
</dbReference>
<gene>
    <name evidence="2" type="primary">LOC105041764</name>
</gene>
<reference evidence="2" key="1">
    <citation type="submission" date="2025-08" db="UniProtKB">
        <authorList>
            <consortium name="RefSeq"/>
        </authorList>
    </citation>
    <scope>IDENTIFICATION</scope>
</reference>
<dbReference type="RefSeq" id="XP_010917092.1">
    <property type="nucleotide sequence ID" value="XM_010918790.2"/>
</dbReference>
<sequence length="290" mass="31786">MTPPPPNLGIVAPMEPSQHQLSMDSFSYSWLLNLNPSFDSLDDGLRFSLDTQDGGSFIEMDPKLISMRWKDDSLDFDFTLPSSQSPALVHADQIFSDGLLLPLHLITSRKNEIASNSSMNSVLIRSLSLDSSKSLLSGSNRFGSRYFYTVPSSPVALNSSSLCGPVQGVPTSSSSRSSKSMFSRGSNAKLHFLGGCTKSSKKFIQRYLSFLMPLYRKFKGLKLIRRAGSSRSRVESIGASSRTSDALSSFKYCHGRRTFDMGTQNAINDAVLHCKNSFGTITEEGRLSGC</sequence>
<keyword evidence="1" id="KW-1185">Reference proteome</keyword>
<dbReference type="Proteomes" id="UP000504607">
    <property type="component" value="Chromosome 1"/>
</dbReference>
<dbReference type="PANTHER" id="PTHR34576:SF2">
    <property type="entry name" value="MEMBRANE-ASSOCIATED KINASE REGULATOR 6-RELATED"/>
    <property type="match status" value="1"/>
</dbReference>
<dbReference type="GeneID" id="105041764"/>
<dbReference type="GO" id="GO:0016301">
    <property type="term" value="F:kinase activity"/>
    <property type="evidence" value="ECO:0007669"/>
    <property type="project" value="UniProtKB-KW"/>
</dbReference>
<dbReference type="AlphaFoldDB" id="A0A6I9QYC0"/>
<keyword evidence="2" id="KW-0418">Kinase</keyword>
<accession>A0A6I9QYC0</accession>
<protein>
    <submittedName>
        <fullName evidence="2">Probable membrane-associated kinase regulator 6</fullName>
    </submittedName>
</protein>
<name>A0A6I9QYC0_ELAGV</name>
<organism evidence="1 2">
    <name type="scientific">Elaeis guineensis var. tenera</name>
    <name type="common">Oil palm</name>
    <dbReference type="NCBI Taxonomy" id="51953"/>
    <lineage>
        <taxon>Eukaryota</taxon>
        <taxon>Viridiplantae</taxon>
        <taxon>Streptophyta</taxon>
        <taxon>Embryophyta</taxon>
        <taxon>Tracheophyta</taxon>
        <taxon>Spermatophyta</taxon>
        <taxon>Magnoliopsida</taxon>
        <taxon>Liliopsida</taxon>
        <taxon>Arecaceae</taxon>
        <taxon>Arecoideae</taxon>
        <taxon>Cocoseae</taxon>
        <taxon>Elaeidinae</taxon>
        <taxon>Elaeis</taxon>
    </lineage>
</organism>
<dbReference type="FunCoup" id="A0A6I9QYC0">
    <property type="interactions" value="85"/>
</dbReference>
<proteinExistence type="predicted"/>
<dbReference type="OrthoDB" id="1913205at2759"/>
<dbReference type="PANTHER" id="PTHR34576">
    <property type="entry name" value="MEMBRANE-ASSOCIATED KINASE REGULATOR 6-RELATED"/>
    <property type="match status" value="1"/>
</dbReference>